<name>A0ABS8NLD5_9BACT</name>
<proteinExistence type="predicted"/>
<organism evidence="1 2">
    <name type="scientific">Rhodopirellula halodulae</name>
    <dbReference type="NCBI Taxonomy" id="2894198"/>
    <lineage>
        <taxon>Bacteria</taxon>
        <taxon>Pseudomonadati</taxon>
        <taxon>Planctomycetota</taxon>
        <taxon>Planctomycetia</taxon>
        <taxon>Pirellulales</taxon>
        <taxon>Pirellulaceae</taxon>
        <taxon>Rhodopirellula</taxon>
    </lineage>
</organism>
<evidence type="ECO:0000313" key="1">
    <source>
        <dbReference type="EMBL" id="MCC9644365.1"/>
    </source>
</evidence>
<keyword evidence="2" id="KW-1185">Reference proteome</keyword>
<dbReference type="EMBL" id="JAJKFW010000048">
    <property type="protein sequence ID" value="MCC9644365.1"/>
    <property type="molecule type" value="Genomic_DNA"/>
</dbReference>
<dbReference type="Proteomes" id="UP001430306">
    <property type="component" value="Unassembled WGS sequence"/>
</dbReference>
<sequence>MLAPILLLFLAACGLVVWATYAAIAGRVPTLARLLFLAALTGSVVSAYQSTFHYTYLANANTRFHGWPVPTVIFNATHPANLGSTLLVQP</sequence>
<comment type="caution">
    <text evidence="1">The sequence shown here is derived from an EMBL/GenBank/DDBJ whole genome shotgun (WGS) entry which is preliminary data.</text>
</comment>
<reference evidence="1" key="1">
    <citation type="submission" date="2021-11" db="EMBL/GenBank/DDBJ databases">
        <title>Genome sequence.</title>
        <authorList>
            <person name="Sun Q."/>
        </authorList>
    </citation>
    <scope>NUCLEOTIDE SEQUENCE</scope>
    <source>
        <strain evidence="1">JC740</strain>
    </source>
</reference>
<accession>A0ABS8NLD5</accession>
<dbReference type="RefSeq" id="WP_230275800.1">
    <property type="nucleotide sequence ID" value="NZ_JAJKFW010000048.1"/>
</dbReference>
<protein>
    <submittedName>
        <fullName evidence="1">Uncharacterized protein</fullName>
    </submittedName>
</protein>
<gene>
    <name evidence="1" type="ORF">LOC71_18970</name>
</gene>
<evidence type="ECO:0000313" key="2">
    <source>
        <dbReference type="Proteomes" id="UP001430306"/>
    </source>
</evidence>